<dbReference type="InterPro" id="IPR005151">
    <property type="entry name" value="Tail-specific_protease"/>
</dbReference>
<reference evidence="5" key="1">
    <citation type="journal article" date="2020" name="Stud. Mycol.">
        <title>101 Dothideomycetes genomes: a test case for predicting lifestyles and emergence of pathogens.</title>
        <authorList>
            <person name="Haridas S."/>
            <person name="Albert R."/>
            <person name="Binder M."/>
            <person name="Bloem J."/>
            <person name="Labutti K."/>
            <person name="Salamov A."/>
            <person name="Andreopoulos B."/>
            <person name="Baker S."/>
            <person name="Barry K."/>
            <person name="Bills G."/>
            <person name="Bluhm B."/>
            <person name="Cannon C."/>
            <person name="Castanera R."/>
            <person name="Culley D."/>
            <person name="Daum C."/>
            <person name="Ezra D."/>
            <person name="Gonzalez J."/>
            <person name="Henrissat B."/>
            <person name="Kuo A."/>
            <person name="Liang C."/>
            <person name="Lipzen A."/>
            <person name="Lutzoni F."/>
            <person name="Magnuson J."/>
            <person name="Mondo S."/>
            <person name="Nolan M."/>
            <person name="Ohm R."/>
            <person name="Pangilinan J."/>
            <person name="Park H.-J."/>
            <person name="Ramirez L."/>
            <person name="Alfaro M."/>
            <person name="Sun H."/>
            <person name="Tritt A."/>
            <person name="Yoshinaga Y."/>
            <person name="Zwiers L.-H."/>
            <person name="Turgeon B."/>
            <person name="Goodwin S."/>
            <person name="Spatafora J."/>
            <person name="Crous P."/>
            <person name="Grigoriev I."/>
        </authorList>
    </citation>
    <scope>NUCLEOTIDE SEQUENCE</scope>
    <source>
        <strain evidence="5">CBS 473.64</strain>
    </source>
</reference>
<feature type="region of interest" description="Disordered" evidence="1">
    <location>
        <begin position="713"/>
        <end position="739"/>
    </location>
</feature>
<dbReference type="PANTHER" id="PTHR37049:SF5">
    <property type="entry name" value="TAIL SPECIFIC PROTEASE DOMAIN-CONTAINING PROTEIN"/>
    <property type="match status" value="1"/>
</dbReference>
<feature type="signal peptide" evidence="2">
    <location>
        <begin position="1"/>
        <end position="19"/>
    </location>
</feature>
<dbReference type="AlphaFoldDB" id="A0A6A6RJ99"/>
<dbReference type="EMBL" id="MU006809">
    <property type="protein sequence ID" value="KAF2635276.1"/>
    <property type="molecule type" value="Genomic_DNA"/>
</dbReference>
<keyword evidence="6" id="KW-1185">Reference proteome</keyword>
<evidence type="ECO:0000259" key="3">
    <source>
        <dbReference type="Pfam" id="PF03572"/>
    </source>
</evidence>
<evidence type="ECO:0000256" key="2">
    <source>
        <dbReference type="SAM" id="SignalP"/>
    </source>
</evidence>
<dbReference type="GO" id="GO:0008236">
    <property type="term" value="F:serine-type peptidase activity"/>
    <property type="evidence" value="ECO:0007669"/>
    <property type="project" value="InterPro"/>
</dbReference>
<keyword evidence="2" id="KW-0732">Signal</keyword>
<dbReference type="SUPFAM" id="SSF52096">
    <property type="entry name" value="ClpP/crotonase"/>
    <property type="match status" value="1"/>
</dbReference>
<organism evidence="5 6">
    <name type="scientific">Massarina eburnea CBS 473.64</name>
    <dbReference type="NCBI Taxonomy" id="1395130"/>
    <lineage>
        <taxon>Eukaryota</taxon>
        <taxon>Fungi</taxon>
        <taxon>Dikarya</taxon>
        <taxon>Ascomycota</taxon>
        <taxon>Pezizomycotina</taxon>
        <taxon>Dothideomycetes</taxon>
        <taxon>Pleosporomycetidae</taxon>
        <taxon>Pleosporales</taxon>
        <taxon>Massarineae</taxon>
        <taxon>Massarinaceae</taxon>
        <taxon>Massarina</taxon>
    </lineage>
</organism>
<gene>
    <name evidence="5" type="ORF">P280DRAFT_473987</name>
</gene>
<accession>A0A6A6RJ99</accession>
<evidence type="ECO:0000313" key="5">
    <source>
        <dbReference type="EMBL" id="KAF2635276.1"/>
    </source>
</evidence>
<feature type="compositionally biased region" description="Polar residues" evidence="1">
    <location>
        <begin position="714"/>
        <end position="736"/>
    </location>
</feature>
<dbReference type="GO" id="GO:0006508">
    <property type="term" value="P:proteolysis"/>
    <property type="evidence" value="ECO:0007669"/>
    <property type="project" value="InterPro"/>
</dbReference>
<dbReference type="InterPro" id="IPR056186">
    <property type="entry name" value="PDZ_CPAF-rel"/>
</dbReference>
<dbReference type="InterPro" id="IPR052766">
    <property type="entry name" value="S41A_metabolite_peptidase"/>
</dbReference>
<dbReference type="InterPro" id="IPR029045">
    <property type="entry name" value="ClpP/crotonase-like_dom_sf"/>
</dbReference>
<dbReference type="Pfam" id="PF03572">
    <property type="entry name" value="Peptidase_S41"/>
    <property type="match status" value="1"/>
</dbReference>
<sequence length="860" mass="96129">MFALWYIPLVLSNPLLAFAQVTPTSSITPQPTFCGDIIRKTKQNSSRTMATLEASEVFECLSSVPFNSAVASRFIKYFNDTLQFHSTLAYVKNPPKGYQQPSVDLVHELGVIQDRIDRSQFRNEYQFEEAVQQVIYSAHDKHLQLNAGVLSAFRFSSPIKIVSLSSNGKEPPRLYLLEDSLAKDVDWNPSPISTINSVNAEEYLTSLGHKHSPGNLDPHADWNALMYSPAQNISGANELFRDLVLYPGDTIQITLENGTATPRLPFEAKYVENGPTGPLETGGDFYNYFVLGYYPSGFFEKNIQPLLDAQKKQGFDNDLELEVRTDFMPEVSSSPLSGGWTAIDESWPNPNLLQGDFDRTRLSMISGYFLDGTDLAVLSIPTFNAQGYAIDTFSSAIDSFIEESMARGKSRLIIDLQRNGGGSPTLAIDTFRRFFPDIEPNMETRIRAHDMAEELGRMTDEMFREWQKESNPDDDTVGLLYEYSSKEWVVSNRINPTTNNTFANWTEFFGPVQEAGDNFTNIQSYNFSDPMYDTRSLAFPETLHITYGYPGARPAKKRKSFAATNITLLTDGLCESSCALFVEMMRLDAGAKAIAVGGRPTQGPMQATGTRGARQYTLYDLDYDIELAKQYAGKQYAGKEQVTSLPERDNTLFYFSAAINIRDFIRKGQQLPLQFVYDAADCRLYYTKDTLFNQTALWMSAAEAIKSPERLCVSGSTSNEPPTPVHNTTSLNTAIPTTDPDLGGPLKDEIYELGDEGTRAVDRVLWEDITGTNCTNSNGVGIEDLYMACVEVPECKPKTKGQQTYVWTQRCTATQFCPESNMKLTGRCNVTRDESEGYCILNPATVCSKGVKIRRVSYLV</sequence>
<dbReference type="PANTHER" id="PTHR37049">
    <property type="entry name" value="PEPTIDASE S41 FAMILY PROTEIN"/>
    <property type="match status" value="1"/>
</dbReference>
<protein>
    <submittedName>
        <fullName evidence="5">Uncharacterized protein</fullName>
    </submittedName>
</protein>
<dbReference type="OrthoDB" id="27214at2759"/>
<evidence type="ECO:0000313" key="6">
    <source>
        <dbReference type="Proteomes" id="UP000799753"/>
    </source>
</evidence>
<proteinExistence type="predicted"/>
<dbReference type="Gene3D" id="3.90.226.10">
    <property type="entry name" value="2-enoyl-CoA Hydratase, Chain A, domain 1"/>
    <property type="match status" value="1"/>
</dbReference>
<dbReference type="Proteomes" id="UP000799753">
    <property type="component" value="Unassembled WGS sequence"/>
</dbReference>
<name>A0A6A6RJ99_9PLEO</name>
<dbReference type="Pfam" id="PF23658">
    <property type="entry name" value="PDZ_CPAF_rel"/>
    <property type="match status" value="1"/>
</dbReference>
<feature type="chain" id="PRO_5025455650" evidence="2">
    <location>
        <begin position="20"/>
        <end position="860"/>
    </location>
</feature>
<feature type="domain" description="CPAF-like PDZ" evidence="4">
    <location>
        <begin position="154"/>
        <end position="260"/>
    </location>
</feature>
<evidence type="ECO:0000259" key="4">
    <source>
        <dbReference type="Pfam" id="PF23658"/>
    </source>
</evidence>
<feature type="domain" description="Tail specific protease" evidence="3">
    <location>
        <begin position="375"/>
        <end position="525"/>
    </location>
</feature>
<evidence type="ECO:0000256" key="1">
    <source>
        <dbReference type="SAM" id="MobiDB-lite"/>
    </source>
</evidence>